<evidence type="ECO:0000256" key="2">
    <source>
        <dbReference type="ARBA" id="ARBA00023242"/>
    </source>
</evidence>
<dbReference type="GO" id="GO:0005524">
    <property type="term" value="F:ATP binding"/>
    <property type="evidence" value="ECO:0007669"/>
    <property type="project" value="InterPro"/>
</dbReference>
<sequence length="77" mass="8982">MKPHTFFSGKEIRGEGSSSSVIISQEKLEYLFTATQLHELQTQILFLKHIESGYPLPLPIWSCMYCFQHFHLAYFSL</sequence>
<dbReference type="Proteomes" id="UP001454036">
    <property type="component" value="Unassembled WGS sequence"/>
</dbReference>
<reference evidence="4 5" key="1">
    <citation type="submission" date="2024-01" db="EMBL/GenBank/DDBJ databases">
        <title>The complete chloroplast genome sequence of Lithospermum erythrorhizon: insights into the phylogenetic relationship among Boraginaceae species and the maternal lineages of purple gromwells.</title>
        <authorList>
            <person name="Okada T."/>
            <person name="Watanabe K."/>
        </authorList>
    </citation>
    <scope>NUCLEOTIDE SEQUENCE [LARGE SCALE GENOMIC DNA]</scope>
</reference>
<proteinExistence type="predicted"/>
<dbReference type="EMBL" id="BAABME010007501">
    <property type="protein sequence ID" value="GAA0171044.1"/>
    <property type="molecule type" value="Genomic_DNA"/>
</dbReference>
<dbReference type="GO" id="GO:0006355">
    <property type="term" value="P:regulation of DNA-templated transcription"/>
    <property type="evidence" value="ECO:0007669"/>
    <property type="project" value="InterPro"/>
</dbReference>
<comment type="caution">
    <text evidence="4">The sequence shown here is derived from an EMBL/GenBank/DDBJ whole genome shotgun (WGS) entry which is preliminary data.</text>
</comment>
<evidence type="ECO:0000256" key="1">
    <source>
        <dbReference type="ARBA" id="ARBA00004123"/>
    </source>
</evidence>
<evidence type="ECO:0000313" key="5">
    <source>
        <dbReference type="Proteomes" id="UP001454036"/>
    </source>
</evidence>
<dbReference type="GO" id="GO:0005634">
    <property type="term" value="C:nucleus"/>
    <property type="evidence" value="ECO:0007669"/>
    <property type="project" value="UniProtKB-SubCell"/>
</dbReference>
<gene>
    <name evidence="4" type="ORF">LIER_25173</name>
</gene>
<dbReference type="InterPro" id="IPR014978">
    <property type="entry name" value="Gln-Leu-Gln_QLQ"/>
</dbReference>
<feature type="domain" description="QLQ" evidence="3">
    <location>
        <begin position="32"/>
        <end position="58"/>
    </location>
</feature>
<keyword evidence="2" id="KW-0539">Nucleus</keyword>
<dbReference type="AlphaFoldDB" id="A0AAV3R3S7"/>
<dbReference type="GO" id="GO:0048731">
    <property type="term" value="P:system development"/>
    <property type="evidence" value="ECO:0007669"/>
    <property type="project" value="UniProtKB-ARBA"/>
</dbReference>
<accession>A0AAV3R3S7</accession>
<protein>
    <recommendedName>
        <fullName evidence="3">QLQ domain-containing protein</fullName>
    </recommendedName>
</protein>
<organism evidence="4 5">
    <name type="scientific">Lithospermum erythrorhizon</name>
    <name type="common">Purple gromwell</name>
    <name type="synonym">Lithospermum officinale var. erythrorhizon</name>
    <dbReference type="NCBI Taxonomy" id="34254"/>
    <lineage>
        <taxon>Eukaryota</taxon>
        <taxon>Viridiplantae</taxon>
        <taxon>Streptophyta</taxon>
        <taxon>Embryophyta</taxon>
        <taxon>Tracheophyta</taxon>
        <taxon>Spermatophyta</taxon>
        <taxon>Magnoliopsida</taxon>
        <taxon>eudicotyledons</taxon>
        <taxon>Gunneridae</taxon>
        <taxon>Pentapetalae</taxon>
        <taxon>asterids</taxon>
        <taxon>lamiids</taxon>
        <taxon>Boraginales</taxon>
        <taxon>Boraginaceae</taxon>
        <taxon>Boraginoideae</taxon>
        <taxon>Lithospermeae</taxon>
        <taxon>Lithospermum</taxon>
    </lineage>
</organism>
<evidence type="ECO:0000259" key="3">
    <source>
        <dbReference type="Pfam" id="PF08880"/>
    </source>
</evidence>
<name>A0AAV3R3S7_LITER</name>
<comment type="subcellular location">
    <subcellularLocation>
        <location evidence="1">Nucleus</location>
    </subcellularLocation>
</comment>
<evidence type="ECO:0000313" key="4">
    <source>
        <dbReference type="EMBL" id="GAA0171044.1"/>
    </source>
</evidence>
<keyword evidence="5" id="KW-1185">Reference proteome</keyword>
<dbReference type="Pfam" id="PF08880">
    <property type="entry name" value="QLQ"/>
    <property type="match status" value="1"/>
</dbReference>